<accession>A0A9P7E5P3</accession>
<gene>
    <name evidence="2" type="ORF">BJ212DRAFT_1373383</name>
</gene>
<name>A0A9P7E5P3_9AGAM</name>
<evidence type="ECO:0000313" key="3">
    <source>
        <dbReference type="Proteomes" id="UP000807769"/>
    </source>
</evidence>
<comment type="caution">
    <text evidence="2">The sequence shown here is derived from an EMBL/GenBank/DDBJ whole genome shotgun (WGS) entry which is preliminary data.</text>
</comment>
<keyword evidence="1" id="KW-0812">Transmembrane</keyword>
<dbReference type="Proteomes" id="UP000807769">
    <property type="component" value="Unassembled WGS sequence"/>
</dbReference>
<keyword evidence="3" id="KW-1185">Reference proteome</keyword>
<dbReference type="AlphaFoldDB" id="A0A9P7E5P3"/>
<dbReference type="EMBL" id="JABBWG010000028">
    <property type="protein sequence ID" value="KAG1811825.1"/>
    <property type="molecule type" value="Genomic_DNA"/>
</dbReference>
<organism evidence="2 3">
    <name type="scientific">Suillus subaureus</name>
    <dbReference type="NCBI Taxonomy" id="48587"/>
    <lineage>
        <taxon>Eukaryota</taxon>
        <taxon>Fungi</taxon>
        <taxon>Dikarya</taxon>
        <taxon>Basidiomycota</taxon>
        <taxon>Agaricomycotina</taxon>
        <taxon>Agaricomycetes</taxon>
        <taxon>Agaricomycetidae</taxon>
        <taxon>Boletales</taxon>
        <taxon>Suillineae</taxon>
        <taxon>Suillaceae</taxon>
        <taxon>Suillus</taxon>
    </lineage>
</organism>
<dbReference type="OrthoDB" id="2686513at2759"/>
<feature type="transmembrane region" description="Helical" evidence="1">
    <location>
        <begin position="67"/>
        <end position="87"/>
    </location>
</feature>
<dbReference type="RefSeq" id="XP_041190246.1">
    <property type="nucleotide sequence ID" value="XM_041336363.1"/>
</dbReference>
<reference evidence="2" key="1">
    <citation type="journal article" date="2020" name="New Phytol.">
        <title>Comparative genomics reveals dynamic genome evolution in host specialist ectomycorrhizal fungi.</title>
        <authorList>
            <person name="Lofgren L.A."/>
            <person name="Nguyen N.H."/>
            <person name="Vilgalys R."/>
            <person name="Ruytinx J."/>
            <person name="Liao H.L."/>
            <person name="Branco S."/>
            <person name="Kuo A."/>
            <person name="LaButti K."/>
            <person name="Lipzen A."/>
            <person name="Andreopoulos W."/>
            <person name="Pangilinan J."/>
            <person name="Riley R."/>
            <person name="Hundley H."/>
            <person name="Na H."/>
            <person name="Barry K."/>
            <person name="Grigoriev I.V."/>
            <person name="Stajich J.E."/>
            <person name="Kennedy P.G."/>
        </authorList>
    </citation>
    <scope>NUCLEOTIDE SEQUENCE</scope>
    <source>
        <strain evidence="2">MN1</strain>
    </source>
</reference>
<protein>
    <submittedName>
        <fullName evidence="2">Uncharacterized protein</fullName>
    </submittedName>
</protein>
<evidence type="ECO:0000313" key="2">
    <source>
        <dbReference type="EMBL" id="KAG1811825.1"/>
    </source>
</evidence>
<keyword evidence="1" id="KW-0472">Membrane</keyword>
<sequence>MLFLLNRYVALFANISSLVVDLQPIISDESCLKYSLYREVALFLQGMIVSVIMAMRTYALYGCSKRLLTWIVIVMLALVGVCCAGTFGKYSGDVDIVPGVGCNETFSKKVAARQ</sequence>
<feature type="transmembrane region" description="Helical" evidence="1">
    <location>
        <begin position="40"/>
        <end position="61"/>
    </location>
</feature>
<keyword evidence="1" id="KW-1133">Transmembrane helix</keyword>
<evidence type="ECO:0000256" key="1">
    <source>
        <dbReference type="SAM" id="Phobius"/>
    </source>
</evidence>
<proteinExistence type="predicted"/>
<dbReference type="GeneID" id="64630380"/>